<feature type="compositionally biased region" description="Basic and acidic residues" evidence="2">
    <location>
        <begin position="425"/>
        <end position="445"/>
    </location>
</feature>
<dbReference type="AlphaFoldDB" id="A0A0G4EJ76"/>
<organism evidence="3 4">
    <name type="scientific">Vitrella brassicaformis (strain CCMP3155)</name>
    <dbReference type="NCBI Taxonomy" id="1169540"/>
    <lineage>
        <taxon>Eukaryota</taxon>
        <taxon>Sar</taxon>
        <taxon>Alveolata</taxon>
        <taxon>Colpodellida</taxon>
        <taxon>Vitrellaceae</taxon>
        <taxon>Vitrella</taxon>
    </lineage>
</organism>
<feature type="coiled-coil region" evidence="1">
    <location>
        <begin position="316"/>
        <end position="346"/>
    </location>
</feature>
<dbReference type="OMA" id="QKKWEQK"/>
<dbReference type="PhylomeDB" id="A0A0G4EJ76"/>
<feature type="region of interest" description="Disordered" evidence="2">
    <location>
        <begin position="142"/>
        <end position="220"/>
    </location>
</feature>
<gene>
    <name evidence="3" type="ORF">Vbra_12063</name>
</gene>
<keyword evidence="4" id="KW-1185">Reference proteome</keyword>
<reference evidence="3 4" key="1">
    <citation type="submission" date="2014-11" db="EMBL/GenBank/DDBJ databases">
        <authorList>
            <person name="Zhu J."/>
            <person name="Qi W."/>
            <person name="Song R."/>
        </authorList>
    </citation>
    <scope>NUCLEOTIDE SEQUENCE [LARGE SCALE GENOMIC DNA]</scope>
</reference>
<proteinExistence type="predicted"/>
<dbReference type="EMBL" id="CDMY01000244">
    <property type="protein sequence ID" value="CEL96758.1"/>
    <property type="molecule type" value="Genomic_DNA"/>
</dbReference>
<protein>
    <submittedName>
        <fullName evidence="3">Uncharacterized protein</fullName>
    </submittedName>
</protein>
<keyword evidence="1" id="KW-0175">Coiled coil</keyword>
<feature type="compositionally biased region" description="Basic and acidic residues" evidence="2">
    <location>
        <begin position="513"/>
        <end position="526"/>
    </location>
</feature>
<dbReference type="Proteomes" id="UP000041254">
    <property type="component" value="Unassembled WGS sequence"/>
</dbReference>
<evidence type="ECO:0000313" key="3">
    <source>
        <dbReference type="EMBL" id="CEL96758.1"/>
    </source>
</evidence>
<accession>A0A0G4EJ76</accession>
<evidence type="ECO:0000313" key="4">
    <source>
        <dbReference type="Proteomes" id="UP000041254"/>
    </source>
</evidence>
<feature type="compositionally biased region" description="Basic and acidic residues" evidence="2">
    <location>
        <begin position="142"/>
        <end position="202"/>
    </location>
</feature>
<sequence>MAEAPSIPHHGEDTDAITTSLVPCRPNPAKTMLRISASLQRHLLQKAEVASTAAELSARYELDKTRRLEESQERLKQRSAEAYEARQRRQANKRAGDALLQREIKRERECIQASLLEQRKIEQEAEFRRLVIQEARAIRRNDRERELQQKREAQREYWHQRRMDKDHQMRERSEAIVRRRQEKRDERRQELTARSEAAELRKSSATQSRKSLAKDESKKKLDDLAKSLAQSDIAQKTRKQTIAALQVDLSQKSLLAQLRAHETQREHREEAVARGRRLLERYDENIARAEQWMQQRKEDLLARGEQRDAARFEHLKQREGQLNEQHKEREKNLQEKNWKLQQLQLDTAAFRNEQSQADALYAKVKMVLDRQEEKMYVHNRYKAARKFAEDSSVLKPLEDLAASPRTLRPSQPTAPCSMPPSPSAERTDLQRSRMKSLKDKAERRTKSAGVPSSRPADVETEADQRKQQQIFGIKRAKCGLCEMDYVVDNLPGVVTHATVRRLRDRWRAEEYSGERERGWLRDKDEPSTALRDDDEETPRPRRRRVGAGYSSGGGPSLPPAQMYSRVRLCVFCFQFVALSSPPSPRDKNR</sequence>
<evidence type="ECO:0000256" key="1">
    <source>
        <dbReference type="SAM" id="Coils"/>
    </source>
</evidence>
<dbReference type="VEuPathDB" id="CryptoDB:Vbra_12063"/>
<evidence type="ECO:0000256" key="2">
    <source>
        <dbReference type="SAM" id="MobiDB-lite"/>
    </source>
</evidence>
<feature type="region of interest" description="Disordered" evidence="2">
    <location>
        <begin position="513"/>
        <end position="557"/>
    </location>
</feature>
<dbReference type="InParanoid" id="A0A0G4EJ76"/>
<name>A0A0G4EJ76_VITBC</name>
<feature type="region of interest" description="Disordered" evidence="2">
    <location>
        <begin position="402"/>
        <end position="465"/>
    </location>
</feature>